<comment type="caution">
    <text evidence="1">The sequence shown here is derived from an EMBL/GenBank/DDBJ whole genome shotgun (WGS) entry which is preliminary data.</text>
</comment>
<dbReference type="Proteomes" id="UP001062846">
    <property type="component" value="Chromosome 3"/>
</dbReference>
<dbReference type="EMBL" id="CM046390">
    <property type="protein sequence ID" value="KAI8564349.1"/>
    <property type="molecule type" value="Genomic_DNA"/>
</dbReference>
<reference evidence="1" key="1">
    <citation type="submission" date="2022-02" db="EMBL/GenBank/DDBJ databases">
        <title>Plant Genome Project.</title>
        <authorList>
            <person name="Zhang R.-G."/>
        </authorList>
    </citation>
    <scope>NUCLEOTIDE SEQUENCE</scope>
    <source>
        <strain evidence="1">AT1</strain>
    </source>
</reference>
<keyword evidence="2" id="KW-1185">Reference proteome</keyword>
<evidence type="ECO:0000313" key="1">
    <source>
        <dbReference type="EMBL" id="KAI8564349.1"/>
    </source>
</evidence>
<name>A0ACC0PGV9_RHOML</name>
<evidence type="ECO:0000313" key="2">
    <source>
        <dbReference type="Proteomes" id="UP001062846"/>
    </source>
</evidence>
<accession>A0ACC0PGV9</accession>
<organism evidence="1 2">
    <name type="scientific">Rhododendron molle</name>
    <name type="common">Chinese azalea</name>
    <name type="synonym">Azalea mollis</name>
    <dbReference type="NCBI Taxonomy" id="49168"/>
    <lineage>
        <taxon>Eukaryota</taxon>
        <taxon>Viridiplantae</taxon>
        <taxon>Streptophyta</taxon>
        <taxon>Embryophyta</taxon>
        <taxon>Tracheophyta</taxon>
        <taxon>Spermatophyta</taxon>
        <taxon>Magnoliopsida</taxon>
        <taxon>eudicotyledons</taxon>
        <taxon>Gunneridae</taxon>
        <taxon>Pentapetalae</taxon>
        <taxon>asterids</taxon>
        <taxon>Ericales</taxon>
        <taxon>Ericaceae</taxon>
        <taxon>Ericoideae</taxon>
        <taxon>Rhodoreae</taxon>
        <taxon>Rhododendron</taxon>
    </lineage>
</organism>
<gene>
    <name evidence="1" type="ORF">RHMOL_Rhmol03G0173900</name>
</gene>
<sequence>MGLVAASDSVVCPPWLRSCVGLSTVPFRGQNSACQREFAFWSGVLTDEGNSLCVFCFVVSPAIGVWITVLGKIDFSVLLCSLRLGF</sequence>
<protein>
    <submittedName>
        <fullName evidence="1">Uncharacterized protein</fullName>
    </submittedName>
</protein>
<proteinExistence type="predicted"/>